<gene>
    <name evidence="1" type="ORF">PMAYCL1PPCAC_09365</name>
</gene>
<reference evidence="2" key="1">
    <citation type="submission" date="2022-10" db="EMBL/GenBank/DDBJ databases">
        <title>Genome assembly of Pristionchus species.</title>
        <authorList>
            <person name="Yoshida K."/>
            <person name="Sommer R.J."/>
        </authorList>
    </citation>
    <scope>NUCLEOTIDE SEQUENCE [LARGE SCALE GENOMIC DNA]</scope>
    <source>
        <strain evidence="2">RS5460</strain>
    </source>
</reference>
<sequence>MVRLTDCTPKLGELCNQLCEPGNFNNGRDVDAELPDGMIFNMFVNGNAVYFTSLIINVYKAFLNSRGVIEVSHVEYFLGSPLNGYHSKEIDGHLCAYRICDDPERKNIPIDLSRSELNGAKVVGIHRGKAIYNA</sequence>
<accession>A0AAN5CC69</accession>
<proteinExistence type="predicted"/>
<dbReference type="EMBL" id="BTRK01000002">
    <property type="protein sequence ID" value="GMR39170.1"/>
    <property type="molecule type" value="Genomic_DNA"/>
</dbReference>
<protein>
    <submittedName>
        <fullName evidence="1">Uncharacterized protein</fullName>
    </submittedName>
</protein>
<evidence type="ECO:0000313" key="2">
    <source>
        <dbReference type="Proteomes" id="UP001328107"/>
    </source>
</evidence>
<evidence type="ECO:0000313" key="1">
    <source>
        <dbReference type="EMBL" id="GMR39170.1"/>
    </source>
</evidence>
<organism evidence="1 2">
    <name type="scientific">Pristionchus mayeri</name>
    <dbReference type="NCBI Taxonomy" id="1317129"/>
    <lineage>
        <taxon>Eukaryota</taxon>
        <taxon>Metazoa</taxon>
        <taxon>Ecdysozoa</taxon>
        <taxon>Nematoda</taxon>
        <taxon>Chromadorea</taxon>
        <taxon>Rhabditida</taxon>
        <taxon>Rhabditina</taxon>
        <taxon>Diplogasteromorpha</taxon>
        <taxon>Diplogasteroidea</taxon>
        <taxon>Neodiplogasteridae</taxon>
        <taxon>Pristionchus</taxon>
    </lineage>
</organism>
<dbReference type="Proteomes" id="UP001328107">
    <property type="component" value="Unassembled WGS sequence"/>
</dbReference>
<name>A0AAN5CC69_9BILA</name>
<comment type="caution">
    <text evidence="1">The sequence shown here is derived from an EMBL/GenBank/DDBJ whole genome shotgun (WGS) entry which is preliminary data.</text>
</comment>
<dbReference type="AlphaFoldDB" id="A0AAN5CC69"/>
<keyword evidence="2" id="KW-1185">Reference proteome</keyword>